<protein>
    <submittedName>
        <fullName evidence="1">Uncharacterized protein</fullName>
    </submittedName>
</protein>
<name>A0A3M7SYU0_BRAPC</name>
<proteinExistence type="predicted"/>
<organism evidence="1 2">
    <name type="scientific">Brachionus plicatilis</name>
    <name type="common">Marine rotifer</name>
    <name type="synonym">Brachionus muelleri</name>
    <dbReference type="NCBI Taxonomy" id="10195"/>
    <lineage>
        <taxon>Eukaryota</taxon>
        <taxon>Metazoa</taxon>
        <taxon>Spiralia</taxon>
        <taxon>Gnathifera</taxon>
        <taxon>Rotifera</taxon>
        <taxon>Eurotatoria</taxon>
        <taxon>Monogononta</taxon>
        <taxon>Pseudotrocha</taxon>
        <taxon>Ploima</taxon>
        <taxon>Brachionidae</taxon>
        <taxon>Brachionus</taxon>
    </lineage>
</organism>
<sequence length="72" mass="8295">MNIFIFIIRLNIKPLQGFKPQEKNNISKVSHYLIWKTVSVDTNNISLNFKPLAFSPLVDNPSPDRRVRGLSL</sequence>
<dbReference type="Proteomes" id="UP000276133">
    <property type="component" value="Unassembled WGS sequence"/>
</dbReference>
<dbReference type="AlphaFoldDB" id="A0A3M7SYU0"/>
<comment type="caution">
    <text evidence="1">The sequence shown here is derived from an EMBL/GenBank/DDBJ whole genome shotgun (WGS) entry which is preliminary data.</text>
</comment>
<evidence type="ECO:0000313" key="2">
    <source>
        <dbReference type="Proteomes" id="UP000276133"/>
    </source>
</evidence>
<accession>A0A3M7SYU0</accession>
<gene>
    <name evidence="1" type="ORF">BpHYR1_035734</name>
</gene>
<reference evidence="1 2" key="1">
    <citation type="journal article" date="2018" name="Sci. Rep.">
        <title>Genomic signatures of local adaptation to the degree of environmental predictability in rotifers.</title>
        <authorList>
            <person name="Franch-Gras L."/>
            <person name="Hahn C."/>
            <person name="Garcia-Roger E.M."/>
            <person name="Carmona M.J."/>
            <person name="Serra M."/>
            <person name="Gomez A."/>
        </authorList>
    </citation>
    <scope>NUCLEOTIDE SEQUENCE [LARGE SCALE GENOMIC DNA]</scope>
    <source>
        <strain evidence="1">HYR1</strain>
    </source>
</reference>
<keyword evidence="2" id="KW-1185">Reference proteome</keyword>
<dbReference type="EMBL" id="REGN01000565">
    <property type="protein sequence ID" value="RNA40944.1"/>
    <property type="molecule type" value="Genomic_DNA"/>
</dbReference>
<evidence type="ECO:0000313" key="1">
    <source>
        <dbReference type="EMBL" id="RNA40944.1"/>
    </source>
</evidence>